<evidence type="ECO:0000256" key="4">
    <source>
        <dbReference type="ARBA" id="ARBA00022801"/>
    </source>
</evidence>
<dbReference type="PANTHER" id="PTHR11742">
    <property type="entry name" value="MANNOSYL-OLIGOSACCHARIDE ALPHA-1,2-MANNOSIDASE-RELATED"/>
    <property type="match status" value="1"/>
</dbReference>
<keyword evidence="7" id="KW-0479">Metal-binding</keyword>
<dbReference type="PRINTS" id="PR00747">
    <property type="entry name" value="GLYHDRLASE47"/>
</dbReference>
<keyword evidence="4 9" id="KW-0378">Hydrolase</keyword>
<dbReference type="GO" id="GO:0005509">
    <property type="term" value="F:calcium ion binding"/>
    <property type="evidence" value="ECO:0007669"/>
    <property type="project" value="InterPro"/>
</dbReference>
<dbReference type="PANTHER" id="PTHR11742:SF6">
    <property type="entry name" value="MANNOSYL-OLIGOSACCHARIDE ALPHA-1,2-MANNOSIDASE IA-RELATED"/>
    <property type="match status" value="1"/>
</dbReference>
<evidence type="ECO:0000256" key="7">
    <source>
        <dbReference type="PIRSR" id="PIRSR601382-2"/>
    </source>
</evidence>
<dbReference type="EC" id="3.2.1.-" evidence="9"/>
<comment type="similarity">
    <text evidence="3 9">Belongs to the glycosyl hydrolase 47 family.</text>
</comment>
<feature type="active site" evidence="6">
    <location>
        <position position="560"/>
    </location>
</feature>
<dbReference type="SUPFAM" id="SSF49899">
    <property type="entry name" value="Concanavalin A-like lectins/glucanases"/>
    <property type="match status" value="1"/>
</dbReference>
<feature type="active site" description="Proton donor" evidence="6">
    <location>
        <position position="667"/>
    </location>
</feature>
<dbReference type="GO" id="GO:0004571">
    <property type="term" value="F:mannosyl-oligosaccharide 1,2-alpha-mannosidase activity"/>
    <property type="evidence" value="ECO:0007669"/>
    <property type="project" value="InterPro"/>
</dbReference>
<dbReference type="InterPro" id="IPR001382">
    <property type="entry name" value="Glyco_hydro_47"/>
</dbReference>
<dbReference type="Gene3D" id="1.50.10.10">
    <property type="match status" value="1"/>
</dbReference>
<dbReference type="OrthoDB" id="8118055at2759"/>
<evidence type="ECO:0000256" key="9">
    <source>
        <dbReference type="RuleBase" id="RU361193"/>
    </source>
</evidence>
<keyword evidence="5 8" id="KW-1015">Disulfide bond</keyword>
<dbReference type="Gene3D" id="2.60.120.200">
    <property type="match status" value="1"/>
</dbReference>
<comment type="cofactor">
    <cofactor evidence="1 7">
        <name>Ca(2+)</name>
        <dbReference type="ChEBI" id="CHEBI:29108"/>
    </cofactor>
</comment>
<dbReference type="Pfam" id="PF01532">
    <property type="entry name" value="Glyco_hydro_47"/>
    <property type="match status" value="1"/>
</dbReference>
<feature type="disulfide bond" evidence="8">
    <location>
        <begin position="620"/>
        <end position="653"/>
    </location>
</feature>
<evidence type="ECO:0000256" key="5">
    <source>
        <dbReference type="ARBA" id="ARBA00023157"/>
    </source>
</evidence>
<dbReference type="GO" id="GO:0000139">
    <property type="term" value="C:Golgi membrane"/>
    <property type="evidence" value="ECO:0007669"/>
    <property type="project" value="TreeGrafter"/>
</dbReference>
<dbReference type="STRING" id="478820.A0A196SDM6"/>
<sequence length="782" mass="87396">MAGKSYSLSVGSHSLSSSSSNNAFVPGPFSGIHVNGRDPYNTALSLDRPSLSIAFWFRVDPGSTGISVIVGNREIDCTLGRQNVGVSIYIDHDKQQLVVLWRSRNRQCESVTLTPSLPENAWTHFAVVFKQVDTHGQSEFDDSDEYLSPTKITCFVNGALSATATSNRFFSYDHTYFVGSTPSGLHPFSGRLFYLMIVTTALTAEEVEGLCQGRRAVVQSVSAFAALTLATELVDSVARKREEELSMEVRNVPEMMAHLTETYRAKRVFKQHSTAFTDFGSAALPPLAPWTDHLVQNRSVEAAPAPQGALKAFVEALLAKDDAAVRSGQAWFTVPGRLVNEYALLSEHRARHVRDCFEFAWWNYKHFAWGHDEVRPVSGGWKDTWGGVGLTLIDGLDTAWVMGFRKEVEAAKATIEKMDFRVDREISVFESIIRLVGGLLALYDASGDRVFLRKARELADLLAPAFDTDSGYPKSVLNPRTGEASIVSWTHGKAILSEVGSLSVEYLSKATWRPKYRRVAERIYKSLEKAATRDGLLPTYLDVRTGGVGGDEYTMGAMADSYYEYLLKAWIAGGKKDKRLQRMYIRAMDGMMKNLVRTSKEGLVHLGTTKNPHEMGLLECFVGGMLALGVLHDVNPAQRERDLSTAKALTYTCMRFYFDSPTGVASELNLVTENGTRASFSGRYYIFRPEAIESLFYLNQITGDPLYREWGWKAWEAVERETRARYGFGHLKDATKRGMVEDATESFLFAETLKYLYLLLKDEQIVDLTHQVFNTEAHILSF</sequence>
<protein>
    <recommendedName>
        <fullName evidence="9">alpha-1,2-Mannosidase</fullName>
        <ecNumber evidence="9">3.2.1.-</ecNumber>
    </recommendedName>
</protein>
<organism evidence="10 11">
    <name type="scientific">Blastocystis sp. subtype 1 (strain ATCC 50177 / NandII)</name>
    <dbReference type="NCBI Taxonomy" id="478820"/>
    <lineage>
        <taxon>Eukaryota</taxon>
        <taxon>Sar</taxon>
        <taxon>Stramenopiles</taxon>
        <taxon>Bigyra</taxon>
        <taxon>Opalozoa</taxon>
        <taxon>Opalinata</taxon>
        <taxon>Blastocystidae</taxon>
        <taxon>Blastocystis</taxon>
    </lineage>
</organism>
<evidence type="ECO:0000256" key="1">
    <source>
        <dbReference type="ARBA" id="ARBA00001913"/>
    </source>
</evidence>
<accession>A0A196SDM6</accession>
<name>A0A196SDM6_BLAHN</name>
<dbReference type="GO" id="GO:0005975">
    <property type="term" value="P:carbohydrate metabolic process"/>
    <property type="evidence" value="ECO:0007669"/>
    <property type="project" value="InterPro"/>
</dbReference>
<keyword evidence="11" id="KW-1185">Reference proteome</keyword>
<comment type="caution">
    <text evidence="10">The sequence shown here is derived from an EMBL/GenBank/DDBJ whole genome shotgun (WGS) entry which is preliminary data.</text>
</comment>
<dbReference type="InterPro" id="IPR050749">
    <property type="entry name" value="Glycosyl_Hydrolase_47"/>
</dbReference>
<evidence type="ECO:0000256" key="3">
    <source>
        <dbReference type="ARBA" id="ARBA00007658"/>
    </source>
</evidence>
<dbReference type="Pfam" id="PF13385">
    <property type="entry name" value="Laminin_G_3"/>
    <property type="match status" value="1"/>
</dbReference>
<feature type="active site" evidence="6">
    <location>
        <position position="690"/>
    </location>
</feature>
<dbReference type="SUPFAM" id="SSF48225">
    <property type="entry name" value="Seven-hairpin glycosidases"/>
    <property type="match status" value="1"/>
</dbReference>
<dbReference type="Proteomes" id="UP000078348">
    <property type="component" value="Unassembled WGS sequence"/>
</dbReference>
<comment type="pathway">
    <text evidence="2">Protein modification; protein glycosylation.</text>
</comment>
<feature type="binding site" evidence="7">
    <location>
        <position position="775"/>
    </location>
    <ligand>
        <name>Ca(2+)</name>
        <dbReference type="ChEBI" id="CHEBI:29108"/>
    </ligand>
</feature>
<feature type="active site" description="Proton donor" evidence="6">
    <location>
        <position position="430"/>
    </location>
</feature>
<dbReference type="InterPro" id="IPR012341">
    <property type="entry name" value="6hp_glycosidase-like_sf"/>
</dbReference>
<dbReference type="AlphaFoldDB" id="A0A196SDM6"/>
<dbReference type="EMBL" id="LXWW01000174">
    <property type="protein sequence ID" value="OAO15108.1"/>
    <property type="molecule type" value="Genomic_DNA"/>
</dbReference>
<evidence type="ECO:0000256" key="8">
    <source>
        <dbReference type="PIRSR" id="PIRSR601382-3"/>
    </source>
</evidence>
<gene>
    <name evidence="10" type="ORF">AV274_3198</name>
</gene>
<dbReference type="InterPro" id="IPR036026">
    <property type="entry name" value="Seven-hairpin_glycosidases"/>
</dbReference>
<evidence type="ECO:0000313" key="11">
    <source>
        <dbReference type="Proteomes" id="UP000078348"/>
    </source>
</evidence>
<evidence type="ECO:0000256" key="2">
    <source>
        <dbReference type="ARBA" id="ARBA00004922"/>
    </source>
</evidence>
<keyword evidence="9" id="KW-0326">Glycosidase</keyword>
<keyword evidence="7" id="KW-0106">Calcium</keyword>
<dbReference type="GO" id="GO:0005783">
    <property type="term" value="C:endoplasmic reticulum"/>
    <property type="evidence" value="ECO:0007669"/>
    <property type="project" value="TreeGrafter"/>
</dbReference>
<proteinExistence type="inferred from homology"/>
<evidence type="ECO:0000256" key="6">
    <source>
        <dbReference type="PIRSR" id="PIRSR601382-1"/>
    </source>
</evidence>
<evidence type="ECO:0000313" key="10">
    <source>
        <dbReference type="EMBL" id="OAO15108.1"/>
    </source>
</evidence>
<dbReference type="InterPro" id="IPR013320">
    <property type="entry name" value="ConA-like_dom_sf"/>
</dbReference>
<reference evidence="10 11" key="1">
    <citation type="submission" date="2016-05" db="EMBL/GenBank/DDBJ databases">
        <title>Nuclear genome of Blastocystis sp. subtype 1 NandII.</title>
        <authorList>
            <person name="Gentekaki E."/>
            <person name="Curtis B."/>
            <person name="Stairs C."/>
            <person name="Eme L."/>
            <person name="Herman E."/>
            <person name="Klimes V."/>
            <person name="Arias M.C."/>
            <person name="Elias M."/>
            <person name="Hilliou F."/>
            <person name="Klute M."/>
            <person name="Malik S.-B."/>
            <person name="Pightling A."/>
            <person name="Rachubinski R."/>
            <person name="Salas D."/>
            <person name="Schlacht A."/>
            <person name="Suga H."/>
            <person name="Archibald J."/>
            <person name="Ball S.G."/>
            <person name="Clark G."/>
            <person name="Dacks J."/>
            <person name="Van Der Giezen M."/>
            <person name="Tsaousis A."/>
            <person name="Roger A."/>
        </authorList>
    </citation>
    <scope>NUCLEOTIDE SEQUENCE [LARGE SCALE GENOMIC DNA]</scope>
    <source>
        <strain evidence="11">ATCC 50177 / NandII</strain>
    </source>
</reference>